<accession>A0A1S7BFN0</accession>
<proteinExistence type="predicted"/>
<geneLocation type="plasmid" evidence="1">
    <name>AnCo1</name>
</geneLocation>
<name>A0A1S7BFN0_ECOLX</name>
<sequence length="37" mass="4471">MRPHFPNIQESYRISLRIHHNGKITTFRPVIVHMNDD</sequence>
<reference evidence="1" key="1">
    <citation type="submission" date="2017-01" db="EMBL/GenBank/DDBJ databases">
        <authorList>
            <person name="Jeukens J."/>
            <person name="Freschi L."/>
            <person name="Edmond Rheault J.-G."/>
            <person name="Levesque R."/>
        </authorList>
    </citation>
    <scope>NUCLEOTIDE SEQUENCE</scope>
    <source>
        <strain evidence="1">243</strain>
        <plasmid evidence="1">AnCo1</plasmid>
    </source>
</reference>
<dbReference type="AlphaFoldDB" id="A0A1S7BFN0"/>
<dbReference type="EMBL" id="KY515224">
    <property type="protein sequence ID" value="AQX82502.1"/>
    <property type="molecule type" value="Genomic_DNA"/>
</dbReference>
<organism evidence="1">
    <name type="scientific">Escherichia coli</name>
    <dbReference type="NCBI Taxonomy" id="562"/>
    <lineage>
        <taxon>Bacteria</taxon>
        <taxon>Pseudomonadati</taxon>
        <taxon>Pseudomonadota</taxon>
        <taxon>Gammaproteobacteria</taxon>
        <taxon>Enterobacterales</taxon>
        <taxon>Enterobacteriaceae</taxon>
        <taxon>Escherichia</taxon>
    </lineage>
</organism>
<reference evidence="1" key="2">
    <citation type="submission" date="2017-03" db="EMBL/GenBank/DDBJ databases">
        <title>Genome sequences for AnCo1 and AnCo2 belong to this unpublished manuscript: Complete Genome Sequences of two phage-like plasmids encoding the CTX-M-15 Extended-Spectrum Beta-Lactamase GeneGenome sequence for AnCo3 belongs to this unpublished manuscript:AnCo3, a new member of the emerging family of phage-like plasmids.</title>
        <authorList>
            <person name="Colavecchio A."/>
            <person name="LeJeune J."/>
            <person name="Goodridge L."/>
        </authorList>
    </citation>
    <scope>NUCLEOTIDE SEQUENCE</scope>
    <source>
        <strain evidence="1">243</strain>
        <plasmid evidence="1">AnCo1</plasmid>
    </source>
</reference>
<evidence type="ECO:0000313" key="1">
    <source>
        <dbReference type="EMBL" id="AQX82502.1"/>
    </source>
</evidence>
<keyword evidence="1" id="KW-0614">Plasmid</keyword>
<protein>
    <submittedName>
        <fullName evidence="1">Uncharacterized protein</fullName>
    </submittedName>
</protein>